<proteinExistence type="predicted"/>
<organism evidence="2 3">
    <name type="scientific">Cinnamomum micranthum f. kanehirae</name>
    <dbReference type="NCBI Taxonomy" id="337451"/>
    <lineage>
        <taxon>Eukaryota</taxon>
        <taxon>Viridiplantae</taxon>
        <taxon>Streptophyta</taxon>
        <taxon>Embryophyta</taxon>
        <taxon>Tracheophyta</taxon>
        <taxon>Spermatophyta</taxon>
        <taxon>Magnoliopsida</taxon>
        <taxon>Magnoliidae</taxon>
        <taxon>Laurales</taxon>
        <taxon>Lauraceae</taxon>
        <taxon>Cinnamomum</taxon>
    </lineage>
</organism>
<dbReference type="PANTHER" id="PTHR31676:SF151">
    <property type="entry name" value="DUF538 FAMILY PROTEIN"/>
    <property type="match status" value="1"/>
</dbReference>
<feature type="signal peptide" evidence="1">
    <location>
        <begin position="1"/>
        <end position="27"/>
    </location>
</feature>
<name>A0A3S3PCI0_9MAGN</name>
<dbReference type="Pfam" id="PF04398">
    <property type="entry name" value="DUF538"/>
    <property type="match status" value="1"/>
</dbReference>
<feature type="chain" id="PRO_5018721047" description="DUF538 domain-containing protein" evidence="1">
    <location>
        <begin position="28"/>
        <end position="179"/>
    </location>
</feature>
<sequence length="179" mass="20062">MKNPAFPLPLLLLSLVVSQSLLPLSFSNPIHEVLVSNGLPAGLLPKDVKSFSLSESGVLEVFLERPCLTKFDNRVFYEAIVKANLSYGALTNVSGLSQEELFLWLPVKDIIVDDPSSGLIVFDIGVAHKELSLSLFEFPRDCRPEYLLKMGEEVKVEEEEGFKAHSQILKMRKREEDVM</sequence>
<dbReference type="AlphaFoldDB" id="A0A3S3PCI0"/>
<dbReference type="OrthoDB" id="766568at2759"/>
<dbReference type="InterPro" id="IPR036758">
    <property type="entry name" value="At5g01610-like"/>
</dbReference>
<keyword evidence="1" id="KW-0732">Signal</keyword>
<protein>
    <recommendedName>
        <fullName evidence="4">DUF538 domain-containing protein</fullName>
    </recommendedName>
</protein>
<dbReference type="FunFam" id="2.30.240.10:FF:000002">
    <property type="entry name" value="Uncharacterized protein At3g07460"/>
    <property type="match status" value="1"/>
</dbReference>
<dbReference type="Gene3D" id="2.30.240.10">
    <property type="entry name" value="At5g01610-like"/>
    <property type="match status" value="1"/>
</dbReference>
<reference evidence="2 3" key="1">
    <citation type="journal article" date="2019" name="Nat. Plants">
        <title>Stout camphor tree genome fills gaps in understanding of flowering plant genome evolution.</title>
        <authorList>
            <person name="Chaw S.M."/>
            <person name="Liu Y.C."/>
            <person name="Wu Y.W."/>
            <person name="Wang H.Y."/>
            <person name="Lin C.I."/>
            <person name="Wu C.S."/>
            <person name="Ke H.M."/>
            <person name="Chang L.Y."/>
            <person name="Hsu C.Y."/>
            <person name="Yang H.T."/>
            <person name="Sudianto E."/>
            <person name="Hsu M.H."/>
            <person name="Wu K.P."/>
            <person name="Wang L.N."/>
            <person name="Leebens-Mack J.H."/>
            <person name="Tsai I.J."/>
        </authorList>
    </citation>
    <scope>NUCLEOTIDE SEQUENCE [LARGE SCALE GENOMIC DNA]</scope>
    <source>
        <strain evidence="3">cv. Chaw 1501</strain>
        <tissue evidence="2">Young leaves</tissue>
    </source>
</reference>
<dbReference type="PANTHER" id="PTHR31676">
    <property type="entry name" value="T31J12.3 PROTEIN-RELATED"/>
    <property type="match status" value="1"/>
</dbReference>
<dbReference type="Proteomes" id="UP000283530">
    <property type="component" value="Unassembled WGS sequence"/>
</dbReference>
<dbReference type="EMBL" id="QPKB01000006">
    <property type="protein sequence ID" value="RWR87747.1"/>
    <property type="molecule type" value="Genomic_DNA"/>
</dbReference>
<dbReference type="SUPFAM" id="SSF141562">
    <property type="entry name" value="At5g01610-like"/>
    <property type="match status" value="1"/>
</dbReference>
<evidence type="ECO:0000313" key="2">
    <source>
        <dbReference type="EMBL" id="RWR87747.1"/>
    </source>
</evidence>
<accession>A0A3S3PCI0</accession>
<evidence type="ECO:0008006" key="4">
    <source>
        <dbReference type="Google" id="ProtNLM"/>
    </source>
</evidence>
<gene>
    <name evidence="2" type="ORF">CKAN_01670300</name>
</gene>
<dbReference type="InterPro" id="IPR007493">
    <property type="entry name" value="DUF538"/>
</dbReference>
<evidence type="ECO:0000256" key="1">
    <source>
        <dbReference type="SAM" id="SignalP"/>
    </source>
</evidence>
<keyword evidence="3" id="KW-1185">Reference proteome</keyword>
<evidence type="ECO:0000313" key="3">
    <source>
        <dbReference type="Proteomes" id="UP000283530"/>
    </source>
</evidence>
<comment type="caution">
    <text evidence="2">The sequence shown here is derived from an EMBL/GenBank/DDBJ whole genome shotgun (WGS) entry which is preliminary data.</text>
</comment>